<keyword evidence="3" id="KW-1185">Reference proteome</keyword>
<feature type="compositionally biased region" description="Acidic residues" evidence="1">
    <location>
        <begin position="45"/>
        <end position="71"/>
    </location>
</feature>
<dbReference type="HOGENOM" id="CLU_1918439_0_0_1"/>
<dbReference type="EMBL" id="KN837172">
    <property type="protein sequence ID" value="KIJ37068.1"/>
    <property type="molecule type" value="Genomic_DNA"/>
</dbReference>
<gene>
    <name evidence="2" type="ORF">M422DRAFT_260457</name>
</gene>
<organism evidence="2 3">
    <name type="scientific">Sphaerobolus stellatus (strain SS14)</name>
    <dbReference type="NCBI Taxonomy" id="990650"/>
    <lineage>
        <taxon>Eukaryota</taxon>
        <taxon>Fungi</taxon>
        <taxon>Dikarya</taxon>
        <taxon>Basidiomycota</taxon>
        <taxon>Agaricomycotina</taxon>
        <taxon>Agaricomycetes</taxon>
        <taxon>Phallomycetidae</taxon>
        <taxon>Geastrales</taxon>
        <taxon>Sphaerobolaceae</taxon>
        <taxon>Sphaerobolus</taxon>
    </lineage>
</organism>
<dbReference type="Proteomes" id="UP000054279">
    <property type="component" value="Unassembled WGS sequence"/>
</dbReference>
<feature type="region of interest" description="Disordered" evidence="1">
    <location>
        <begin position="33"/>
        <end position="132"/>
    </location>
</feature>
<evidence type="ECO:0000313" key="2">
    <source>
        <dbReference type="EMBL" id="KIJ37068.1"/>
    </source>
</evidence>
<dbReference type="OrthoDB" id="2288928at2759"/>
<name>A0A0C9U2L6_SPHS4</name>
<accession>A0A0C9U2L6</accession>
<proteinExistence type="predicted"/>
<reference evidence="2 3" key="1">
    <citation type="submission" date="2014-06" db="EMBL/GenBank/DDBJ databases">
        <title>Evolutionary Origins and Diversification of the Mycorrhizal Mutualists.</title>
        <authorList>
            <consortium name="DOE Joint Genome Institute"/>
            <consortium name="Mycorrhizal Genomics Consortium"/>
            <person name="Kohler A."/>
            <person name="Kuo A."/>
            <person name="Nagy L.G."/>
            <person name="Floudas D."/>
            <person name="Copeland A."/>
            <person name="Barry K.W."/>
            <person name="Cichocki N."/>
            <person name="Veneault-Fourrey C."/>
            <person name="LaButti K."/>
            <person name="Lindquist E.A."/>
            <person name="Lipzen A."/>
            <person name="Lundell T."/>
            <person name="Morin E."/>
            <person name="Murat C."/>
            <person name="Riley R."/>
            <person name="Ohm R."/>
            <person name="Sun H."/>
            <person name="Tunlid A."/>
            <person name="Henrissat B."/>
            <person name="Grigoriev I.V."/>
            <person name="Hibbett D.S."/>
            <person name="Martin F."/>
        </authorList>
    </citation>
    <scope>NUCLEOTIDE SEQUENCE [LARGE SCALE GENOMIC DNA]</scope>
    <source>
        <strain evidence="2 3">SS14</strain>
    </source>
</reference>
<dbReference type="AlphaFoldDB" id="A0A0C9U2L6"/>
<protein>
    <submittedName>
        <fullName evidence="2">Uncharacterized protein</fullName>
    </submittedName>
</protein>
<evidence type="ECO:0000256" key="1">
    <source>
        <dbReference type="SAM" id="MobiDB-lite"/>
    </source>
</evidence>
<sequence length="132" mass="14743">MVLFFLGIIADHGDFPIERLKLDRQGKWLGSASHDEVLKLTDVGDALEESDDEKDGDDKEADQNSDDEETAEAGLGDVSPVKREVVEYDEDSDEQDSDKDQKKKKRRKKNKDETGPRKKGALATAEGFFADL</sequence>
<evidence type="ECO:0000313" key="3">
    <source>
        <dbReference type="Proteomes" id="UP000054279"/>
    </source>
</evidence>
<feature type="compositionally biased region" description="Acidic residues" evidence="1">
    <location>
        <begin position="87"/>
        <end position="97"/>
    </location>
</feature>